<reference evidence="3" key="1">
    <citation type="submission" date="2025-08" db="UniProtKB">
        <authorList>
            <consortium name="RefSeq"/>
        </authorList>
    </citation>
    <scope>IDENTIFICATION</scope>
    <source>
        <tissue evidence="3">Testes</tissue>
    </source>
</reference>
<evidence type="ECO:0000256" key="1">
    <source>
        <dbReference type="SAM" id="SignalP"/>
    </source>
</evidence>
<gene>
    <name evidence="3" type="primary">LOC102803015</name>
</gene>
<dbReference type="InterPro" id="IPR016025">
    <property type="entry name" value="Clathrin_H-chain_N"/>
</dbReference>
<feature type="chain" id="PRO_5045585862" evidence="1">
    <location>
        <begin position="28"/>
        <end position="113"/>
    </location>
</feature>
<dbReference type="GeneID" id="102803015"/>
<dbReference type="RefSeq" id="XP_006818824.1">
    <property type="nucleotide sequence ID" value="XM_006818761.1"/>
</dbReference>
<accession>A0ABM0MFN3</accession>
<dbReference type="SUPFAM" id="SSF50989">
    <property type="entry name" value="Clathrin heavy-chain terminal domain"/>
    <property type="match status" value="1"/>
</dbReference>
<evidence type="ECO:0000313" key="3">
    <source>
        <dbReference type="RefSeq" id="XP_006818824.1"/>
    </source>
</evidence>
<proteinExistence type="predicted"/>
<dbReference type="Gene3D" id="2.130.10.110">
    <property type="entry name" value="Clathrin heavy-chain terminal domain"/>
    <property type="match status" value="1"/>
</dbReference>
<sequence>MEISELYGLVFILTKFGWLLLCDLESGFQISTVRVTNQIMFTSSLTPDSKGIVGVCKNGKVLSIRIQEGELLQHLQCNCKKIVIAQRLAKQFTNNDKKRIYPEYPFTRYDTAV</sequence>
<feature type="signal peptide" evidence="1">
    <location>
        <begin position="1"/>
        <end position="27"/>
    </location>
</feature>
<organism evidence="2 3">
    <name type="scientific">Saccoglossus kowalevskii</name>
    <name type="common">Acorn worm</name>
    <dbReference type="NCBI Taxonomy" id="10224"/>
    <lineage>
        <taxon>Eukaryota</taxon>
        <taxon>Metazoa</taxon>
        <taxon>Hemichordata</taxon>
        <taxon>Enteropneusta</taxon>
        <taxon>Harrimaniidae</taxon>
        <taxon>Saccoglossus</taxon>
    </lineage>
</organism>
<name>A0ABM0MFN3_SACKO</name>
<keyword evidence="2" id="KW-1185">Reference proteome</keyword>
<dbReference type="Proteomes" id="UP000694865">
    <property type="component" value="Unplaced"/>
</dbReference>
<keyword evidence="1" id="KW-0732">Signal</keyword>
<protein>
    <submittedName>
        <fullName evidence="3">Clathrin heavy chain 1-like</fullName>
    </submittedName>
</protein>
<evidence type="ECO:0000313" key="2">
    <source>
        <dbReference type="Proteomes" id="UP000694865"/>
    </source>
</evidence>